<gene>
    <name evidence="1" type="ORF">ACFPRA_22570</name>
</gene>
<proteinExistence type="predicted"/>
<dbReference type="RefSeq" id="WP_381439757.1">
    <property type="nucleotide sequence ID" value="NZ_JBHSNO010000016.1"/>
</dbReference>
<comment type="caution">
    <text evidence="1">The sequence shown here is derived from an EMBL/GenBank/DDBJ whole genome shotgun (WGS) entry which is preliminary data.</text>
</comment>
<dbReference type="Proteomes" id="UP001596109">
    <property type="component" value="Unassembled WGS sequence"/>
</dbReference>
<accession>A0ABW0TTD2</accession>
<evidence type="ECO:0000313" key="1">
    <source>
        <dbReference type="EMBL" id="MFC5591674.1"/>
    </source>
</evidence>
<keyword evidence="2" id="KW-1185">Reference proteome</keyword>
<evidence type="ECO:0000313" key="2">
    <source>
        <dbReference type="Proteomes" id="UP001596109"/>
    </source>
</evidence>
<organism evidence="1 2">
    <name type="scientific">Sporosarcina soli</name>
    <dbReference type="NCBI Taxonomy" id="334736"/>
    <lineage>
        <taxon>Bacteria</taxon>
        <taxon>Bacillati</taxon>
        <taxon>Bacillota</taxon>
        <taxon>Bacilli</taxon>
        <taxon>Bacillales</taxon>
        <taxon>Caryophanaceae</taxon>
        <taxon>Sporosarcina</taxon>
    </lineage>
</organism>
<protein>
    <recommendedName>
        <fullName evidence="3">DUF86 domain-containing protein</fullName>
    </recommendedName>
</protein>
<reference evidence="2" key="1">
    <citation type="journal article" date="2019" name="Int. J. Syst. Evol. Microbiol.">
        <title>The Global Catalogue of Microorganisms (GCM) 10K type strain sequencing project: providing services to taxonomists for standard genome sequencing and annotation.</title>
        <authorList>
            <consortium name="The Broad Institute Genomics Platform"/>
            <consortium name="The Broad Institute Genome Sequencing Center for Infectious Disease"/>
            <person name="Wu L."/>
            <person name="Ma J."/>
        </authorList>
    </citation>
    <scope>NUCLEOTIDE SEQUENCE [LARGE SCALE GENOMIC DNA]</scope>
    <source>
        <strain evidence="2">CGMCC 4.1434</strain>
    </source>
</reference>
<evidence type="ECO:0008006" key="3">
    <source>
        <dbReference type="Google" id="ProtNLM"/>
    </source>
</evidence>
<sequence>MNSLEVFEKKALEAIRQDINAIVDIYRDHQYFWGNAAGWAPEEAERILTRSRLDWLHALSESLFTWTEIYRTSTDNEGKLILAWANLGALLEGGIKLFLSVYVIHYQKSQHRYLDKNGNLIEPDVLPLEKLKVFLQKNNIFDEKWYPFISLVQQRRNAIHAYKNREIGNWTEFYDSIEKLRTFTQEIKERLPYPG</sequence>
<name>A0ABW0TTD2_9BACL</name>
<dbReference type="EMBL" id="JBHSNO010000016">
    <property type="protein sequence ID" value="MFC5591674.1"/>
    <property type="molecule type" value="Genomic_DNA"/>
</dbReference>